<evidence type="ECO:0000313" key="1">
    <source>
        <dbReference type="EMBL" id="AKO59439.1"/>
    </source>
</evidence>
<proteinExistence type="predicted"/>
<evidence type="ECO:0000313" key="2">
    <source>
        <dbReference type="Proteomes" id="UP000224293"/>
    </source>
</evidence>
<reference evidence="1 2" key="1">
    <citation type="journal article" date="2015" name="Virol. J.">
        <title>Whole genome sequence comparison of ten diagnostic brucellaphages propagated on two Brucella abortus hosts.</title>
        <authorList>
            <person name="Tevdoradze E."/>
            <person name="Farlow J."/>
            <person name="Kotorashvili A."/>
            <person name="Skhirtladze N."/>
            <person name="Antadze I."/>
            <person name="Gunia S."/>
            <person name="Balarjishvili N."/>
            <person name="Kvachadze L."/>
            <person name="Kutateladze M."/>
        </authorList>
    </citation>
    <scope>NUCLEOTIDE SEQUENCE [LARGE SCALE GENOMIC DNA]</scope>
</reference>
<dbReference type="EMBL" id="KJ133695">
    <property type="protein sequence ID" value="AKO59439.1"/>
    <property type="molecule type" value="Genomic_DNA"/>
</dbReference>
<dbReference type="Proteomes" id="UP000224293">
    <property type="component" value="Segment"/>
</dbReference>
<gene>
    <name evidence="1" type="ORF">p141141_47</name>
</gene>
<sequence>MRSMQDQERIVVTHTENGNRYTHEPSGKVISDRKLNQLVVNNMVDPVYGGLFGDDIQEYVFTKGL</sequence>
<name>A0A0H4IJX5_9CAUD</name>
<organism evidence="1 2">
    <name type="scientific">Brucella phage 141_141</name>
    <dbReference type="NCBI Taxonomy" id="1667372"/>
    <lineage>
        <taxon>Viruses</taxon>
        <taxon>Duplodnaviria</taxon>
        <taxon>Heunggongvirae</taxon>
        <taxon>Uroviricota</taxon>
        <taxon>Caudoviricetes</taxon>
        <taxon>Perisivirus</taxon>
        <taxon>Perisivirus Tb</taxon>
    </lineage>
</organism>
<accession>A0A0H4IJX5</accession>
<protein>
    <submittedName>
        <fullName evidence="1">Uncharacterized protein</fullName>
    </submittedName>
</protein>